<dbReference type="EMBL" id="LFXJ01000010">
    <property type="protein sequence ID" value="KMY29286.1"/>
    <property type="molecule type" value="Genomic_DNA"/>
</dbReference>
<feature type="active site" description="Acyl-thioester intermediate" evidence="2">
    <location>
        <position position="232"/>
    </location>
</feature>
<dbReference type="PATRIC" id="fig|582475.4.peg.2966"/>
<dbReference type="CDD" id="cd05826">
    <property type="entry name" value="Sortase_B"/>
    <property type="match status" value="1"/>
</dbReference>
<evidence type="ECO:0000313" key="3">
    <source>
        <dbReference type="EMBL" id="KMY29286.1"/>
    </source>
</evidence>
<dbReference type="NCBIfam" id="TIGR03064">
    <property type="entry name" value="sortase_srtB"/>
    <property type="match status" value="1"/>
</dbReference>
<protein>
    <submittedName>
        <fullName evidence="3">Sortase</fullName>
    </submittedName>
</protein>
<dbReference type="AlphaFoldDB" id="A0A0K9F594"/>
<reference evidence="4" key="1">
    <citation type="submission" date="2015-07" db="EMBL/GenBank/DDBJ databases">
        <authorList>
            <consortium name="Consortium for Microbial Forensics and Genomics (microFORGE)"/>
            <person name="Knight B.M."/>
            <person name="Roberts D.P."/>
            <person name="Lin D."/>
            <person name="Hari K."/>
            <person name="Fletcher J."/>
            <person name="Melcher U."/>
            <person name="Blagden T."/>
            <person name="Winegar R.A."/>
        </authorList>
    </citation>
    <scope>NUCLEOTIDE SEQUENCE [LARGE SCALE GENOMIC DNA]</scope>
    <source>
        <strain evidence="4">DSM 23493</strain>
    </source>
</reference>
<accession>A0A0K9F594</accession>
<dbReference type="GO" id="GO:0016787">
    <property type="term" value="F:hydrolase activity"/>
    <property type="evidence" value="ECO:0007669"/>
    <property type="project" value="UniProtKB-KW"/>
</dbReference>
<feature type="active site" description="Proton donor/acceptor" evidence="2">
    <location>
        <position position="139"/>
    </location>
</feature>
<evidence type="ECO:0000256" key="2">
    <source>
        <dbReference type="PIRSR" id="PIRSR605754-1"/>
    </source>
</evidence>
<dbReference type="Pfam" id="PF04203">
    <property type="entry name" value="Sortase"/>
    <property type="match status" value="1"/>
</dbReference>
<dbReference type="InterPro" id="IPR005754">
    <property type="entry name" value="Sortase"/>
</dbReference>
<gene>
    <name evidence="3" type="ORF">ACZ11_19480</name>
</gene>
<dbReference type="OrthoDB" id="9806013at2"/>
<proteinExistence type="predicted"/>
<dbReference type="Gene3D" id="2.40.260.10">
    <property type="entry name" value="Sortase"/>
    <property type="match status" value="1"/>
</dbReference>
<organism evidence="3 4">
    <name type="scientific">Lysinibacillus xylanilyticus</name>
    <dbReference type="NCBI Taxonomy" id="582475"/>
    <lineage>
        <taxon>Bacteria</taxon>
        <taxon>Bacillati</taxon>
        <taxon>Bacillota</taxon>
        <taxon>Bacilli</taxon>
        <taxon>Bacillales</taxon>
        <taxon>Bacillaceae</taxon>
        <taxon>Lysinibacillus</taxon>
    </lineage>
</organism>
<keyword evidence="1" id="KW-0378">Hydrolase</keyword>
<dbReference type="InterPro" id="IPR023365">
    <property type="entry name" value="Sortase_dom-sf"/>
</dbReference>
<sequence length="252" mass="29423">MKKWTSKFLTFVYLAIFLYSGFSLAKYLYTYYETSKSLEEVQTIYQSTLTTLEDEAVETSSTPFTIRPQFNDLLSVNNNIVGWISTDGTKLNNPILQAENNDFYLNHNFKDRESRAGSVFMDYRNDVQDINRNTILYGHAMKNNTMFGSLKNYLNQQYVDEHPIIYLDTLYESYDVEVFAAYETTIDFYYIETEFKSNDTFLKFLDEIQAHSAIEMNVEIGPEDKILTLSTCKDSVMSDDHRFVVQGKLVKR</sequence>
<dbReference type="Proteomes" id="UP000037326">
    <property type="component" value="Unassembled WGS sequence"/>
</dbReference>
<name>A0A0K9F594_9BACI</name>
<evidence type="ECO:0000313" key="4">
    <source>
        <dbReference type="Proteomes" id="UP000037326"/>
    </source>
</evidence>
<evidence type="ECO:0000256" key="1">
    <source>
        <dbReference type="ARBA" id="ARBA00022801"/>
    </source>
</evidence>
<dbReference type="SUPFAM" id="SSF63817">
    <property type="entry name" value="Sortase"/>
    <property type="match status" value="1"/>
</dbReference>
<dbReference type="InterPro" id="IPR009835">
    <property type="entry name" value="SrtB"/>
</dbReference>
<comment type="caution">
    <text evidence="3">The sequence shown here is derived from an EMBL/GenBank/DDBJ whole genome shotgun (WGS) entry which is preliminary data.</text>
</comment>